<dbReference type="OrthoDB" id="5910999at2759"/>
<feature type="compositionally biased region" description="Gly residues" evidence="2">
    <location>
        <begin position="17"/>
        <end position="29"/>
    </location>
</feature>
<evidence type="ECO:0000313" key="3">
    <source>
        <dbReference type="EMBL" id="EFO88799.1"/>
    </source>
</evidence>
<dbReference type="KEGG" id="crq:GCK72_007034"/>
<dbReference type="Proteomes" id="UP000008281">
    <property type="component" value="Unassembled WGS sequence"/>
</dbReference>
<dbReference type="RefSeq" id="XP_003110010.2">
    <property type="nucleotide sequence ID" value="XM_003109962.2"/>
</dbReference>
<dbReference type="GeneID" id="9803872"/>
<sequence length="426" mass="48969">MSYDGFDSPFGFVGMHETGGAGPSNGGYGSSAKQNPYGHSEDNWQKSYVQELNDAKLEMKTVSREYDDLCSLERQCKRELKALPGKQEERRVLREEWLKKEKEKKEKKAEEEIKEVRKKIEEQEKKMRYGNNVPAGNVDRARKYIREQSAQVYAEILMLRNRRPTASEIAPVVEPIPIPATHQPDSDEFLLSSDDFVVDHEEVLMGNDRTDESMEMEHDQEKGSESEVSSRDSETSGGLHDEEMIVEEICGDSENQEITVQEFDDGAINQDLDEIAVNLPDGDQEIELDDPLPDPLTIDQILAEVGDSEFGDAIRKWEQHEEWQNFSISGIDLKLHLFNPFGSQIEYQPVRKPASGRDLFLFQVEANNKIKLTEEVKASLWEPMGEDRRNEWKEHRVNIVKIQKEQQTLRLVEALQSKDYKSAMEE</sequence>
<accession>E3M178</accession>
<dbReference type="InParanoid" id="E3M178"/>
<evidence type="ECO:0000256" key="1">
    <source>
        <dbReference type="SAM" id="Coils"/>
    </source>
</evidence>
<feature type="coiled-coil region" evidence="1">
    <location>
        <begin position="94"/>
        <end position="126"/>
    </location>
</feature>
<evidence type="ECO:0000256" key="2">
    <source>
        <dbReference type="SAM" id="MobiDB-lite"/>
    </source>
</evidence>
<organism evidence="4">
    <name type="scientific">Caenorhabditis remanei</name>
    <name type="common">Caenorhabditis vulgaris</name>
    <dbReference type="NCBI Taxonomy" id="31234"/>
    <lineage>
        <taxon>Eukaryota</taxon>
        <taxon>Metazoa</taxon>
        <taxon>Ecdysozoa</taxon>
        <taxon>Nematoda</taxon>
        <taxon>Chromadorea</taxon>
        <taxon>Rhabditida</taxon>
        <taxon>Rhabditina</taxon>
        <taxon>Rhabditomorpha</taxon>
        <taxon>Rhabditoidea</taxon>
        <taxon>Rhabditidae</taxon>
        <taxon>Peloderinae</taxon>
        <taxon>Caenorhabditis</taxon>
    </lineage>
</organism>
<protein>
    <submittedName>
        <fullName evidence="3">Uncharacterized protein</fullName>
    </submittedName>
</protein>
<name>E3M178_CAERE</name>
<feature type="region of interest" description="Disordered" evidence="2">
    <location>
        <begin position="207"/>
        <end position="241"/>
    </location>
</feature>
<keyword evidence="1" id="KW-0175">Coiled coil</keyword>
<feature type="region of interest" description="Disordered" evidence="2">
    <location>
        <begin position="12"/>
        <end position="41"/>
    </location>
</feature>
<dbReference type="eggNOG" id="ENOG502TKGA">
    <property type="taxonomic scope" value="Eukaryota"/>
</dbReference>
<evidence type="ECO:0000313" key="4">
    <source>
        <dbReference type="Proteomes" id="UP000008281"/>
    </source>
</evidence>
<dbReference type="AlphaFoldDB" id="E3M178"/>
<gene>
    <name evidence="3" type="ORF">CRE_06311</name>
</gene>
<reference evidence="3" key="1">
    <citation type="submission" date="2007-07" db="EMBL/GenBank/DDBJ databases">
        <title>PCAP assembly of the Caenorhabditis remanei genome.</title>
        <authorList>
            <consortium name="The Caenorhabditis remanei Sequencing Consortium"/>
            <person name="Wilson R.K."/>
        </authorList>
    </citation>
    <scope>NUCLEOTIDE SEQUENCE [LARGE SCALE GENOMIC DNA]</scope>
    <source>
        <strain evidence="3">PB4641</strain>
    </source>
</reference>
<proteinExistence type="predicted"/>
<dbReference type="CTD" id="9803872"/>
<keyword evidence="4" id="KW-1185">Reference proteome</keyword>
<dbReference type="EMBL" id="DS268421">
    <property type="protein sequence ID" value="EFO88799.1"/>
    <property type="molecule type" value="Genomic_DNA"/>
</dbReference>
<dbReference type="HOGENOM" id="CLU_650910_0_0_1"/>
<dbReference type="STRING" id="31234.E3M178"/>